<evidence type="ECO:0000256" key="3">
    <source>
        <dbReference type="RuleBase" id="RU003460"/>
    </source>
</evidence>
<dbReference type="InterPro" id="IPR036749">
    <property type="entry name" value="Expansin_CBD_sf"/>
</dbReference>
<comment type="similarity">
    <text evidence="3">Belongs to the expansin family.</text>
</comment>
<accession>A0A4V3WLR9</accession>
<evidence type="ECO:0000259" key="7">
    <source>
        <dbReference type="PROSITE" id="PS50843"/>
    </source>
</evidence>
<protein>
    <recommendedName>
        <fullName evidence="10">Expansin-like EG45 domain-containing protein</fullName>
    </recommendedName>
</protein>
<dbReference type="InterPro" id="IPR007117">
    <property type="entry name" value="Expansin_CBD"/>
</dbReference>
<feature type="chain" id="PRO_5020310463" description="Expansin-like EG45 domain-containing protein" evidence="5">
    <location>
        <begin position="28"/>
        <end position="529"/>
    </location>
</feature>
<feature type="domain" description="Expansin-like CBD" evidence="7">
    <location>
        <begin position="307"/>
        <end position="386"/>
    </location>
</feature>
<dbReference type="Pfam" id="PF01357">
    <property type="entry name" value="Expansin_C"/>
    <property type="match status" value="2"/>
</dbReference>
<evidence type="ECO:0000259" key="6">
    <source>
        <dbReference type="PROSITE" id="PS50842"/>
    </source>
</evidence>
<comment type="subcellular location">
    <subcellularLocation>
        <location evidence="1">Secreted</location>
    </subcellularLocation>
</comment>
<name>A0A4V3WLR9_CAMSN</name>
<dbReference type="GO" id="GO:0005576">
    <property type="term" value="C:extracellular region"/>
    <property type="evidence" value="ECO:0007669"/>
    <property type="project" value="UniProtKB-SubCell"/>
</dbReference>
<dbReference type="InterPro" id="IPR005795">
    <property type="entry name" value="LolPI"/>
</dbReference>
<dbReference type="Gene3D" id="2.40.40.10">
    <property type="entry name" value="RlpA-like domain"/>
    <property type="match status" value="1"/>
</dbReference>
<evidence type="ECO:0000313" key="8">
    <source>
        <dbReference type="EMBL" id="THG05757.1"/>
    </source>
</evidence>
<dbReference type="InterPro" id="IPR036908">
    <property type="entry name" value="RlpA-like_sf"/>
</dbReference>
<feature type="compositionally biased region" description="Basic and acidic residues" evidence="4">
    <location>
        <begin position="503"/>
        <end position="517"/>
    </location>
</feature>
<dbReference type="AlphaFoldDB" id="A0A4V3WLR9"/>
<keyword evidence="9" id="KW-1185">Reference proteome</keyword>
<evidence type="ECO:0000256" key="2">
    <source>
        <dbReference type="ARBA" id="ARBA00022525"/>
    </source>
</evidence>
<dbReference type="Pfam" id="PF03330">
    <property type="entry name" value="DPBB_1"/>
    <property type="match status" value="1"/>
</dbReference>
<gene>
    <name evidence="8" type="ORF">TEA_002311</name>
</gene>
<evidence type="ECO:0000256" key="1">
    <source>
        <dbReference type="ARBA" id="ARBA00004613"/>
    </source>
</evidence>
<dbReference type="CDD" id="cd22275">
    <property type="entry name" value="DPBB_EXPB_N"/>
    <property type="match status" value="1"/>
</dbReference>
<feature type="domain" description="Expansin-like CBD" evidence="7">
    <location>
        <begin position="167"/>
        <end position="246"/>
    </location>
</feature>
<evidence type="ECO:0000256" key="5">
    <source>
        <dbReference type="SAM" id="SignalP"/>
    </source>
</evidence>
<keyword evidence="2" id="KW-0964">Secreted</keyword>
<dbReference type="STRING" id="542762.A0A4V3WLR9"/>
<keyword evidence="5" id="KW-0732">Signal</keyword>
<evidence type="ECO:0008006" key="10">
    <source>
        <dbReference type="Google" id="ProtNLM"/>
    </source>
</evidence>
<dbReference type="GO" id="GO:0009653">
    <property type="term" value="P:anatomical structure morphogenesis"/>
    <property type="evidence" value="ECO:0007669"/>
    <property type="project" value="UniProtKB-ARBA"/>
</dbReference>
<dbReference type="PANTHER" id="PTHR31692">
    <property type="entry name" value="EXPANSIN-B3"/>
    <property type="match status" value="1"/>
</dbReference>
<dbReference type="InterPro" id="IPR007118">
    <property type="entry name" value="Expan_Lol_pI"/>
</dbReference>
<dbReference type="PRINTS" id="PR00829">
    <property type="entry name" value="LOLP1ALLERGN"/>
</dbReference>
<dbReference type="InterPro" id="IPR009009">
    <property type="entry name" value="RlpA-like_DPBB"/>
</dbReference>
<dbReference type="SUPFAM" id="SSF50685">
    <property type="entry name" value="Barwin-like endoglucanases"/>
    <property type="match status" value="1"/>
</dbReference>
<dbReference type="SUPFAM" id="SSF49590">
    <property type="entry name" value="PHL pollen allergen"/>
    <property type="match status" value="2"/>
</dbReference>
<feature type="signal peptide" evidence="5">
    <location>
        <begin position="1"/>
        <end position="27"/>
    </location>
</feature>
<sequence>MPSFLKHLHNLFTFIALLSLLIISSNAAFLSTKATWYGDPSGFGANGGACGYTDILGKAPFYKMVSAGGYALFKSGIGCGTCYQVICTSNPACSGRPITVIISDLCPGTCGAYQFDLSGAAFGALAIRGREDELRHVGQVQIQYQRVPCHYTGFNLAFRIDSGSNPFYFATAIEYENGAGDMSGVEIQNGASGRWLPMQQSFGAVWKINAAMPGPLSFRITSSSRQTLVATNVIPVGWKPNQMYYSHSMGRYSVLLGGLGGIGYSVWHSYWEDFGILIGVAALGSLVPCHYTGFNLAFGIDSGSNPLYFATAIEYENGAGDMSRGEIQNGASGRWLPMQQSFGAVWKINAAMPGPLSFRITSSSRQTVVATNVIPVGWQPNQMYYSHSMGRYSVLLGGLGGIGYSVWHSYWEDFGILIGVAALGSFTDLIDRIIQEHYFVLVQLEPSVGNRQRTKPLDQVLFSRLKAMAHDEDLPQFVVDGQTPEGGGRRGGLPSIPPMPDLEPQRRNSRRDGRERQGTSPRRSQSPER</sequence>
<feature type="domain" description="Expansin-like EG45" evidence="6">
    <location>
        <begin position="47"/>
        <end position="154"/>
    </location>
</feature>
<dbReference type="PROSITE" id="PS50843">
    <property type="entry name" value="EXPANSIN_CBD"/>
    <property type="match status" value="2"/>
</dbReference>
<evidence type="ECO:0000256" key="4">
    <source>
        <dbReference type="SAM" id="MobiDB-lite"/>
    </source>
</evidence>
<organism evidence="8 9">
    <name type="scientific">Camellia sinensis var. sinensis</name>
    <name type="common">China tea</name>
    <dbReference type="NCBI Taxonomy" id="542762"/>
    <lineage>
        <taxon>Eukaryota</taxon>
        <taxon>Viridiplantae</taxon>
        <taxon>Streptophyta</taxon>
        <taxon>Embryophyta</taxon>
        <taxon>Tracheophyta</taxon>
        <taxon>Spermatophyta</taxon>
        <taxon>Magnoliopsida</taxon>
        <taxon>eudicotyledons</taxon>
        <taxon>Gunneridae</taxon>
        <taxon>Pentapetalae</taxon>
        <taxon>asterids</taxon>
        <taxon>Ericales</taxon>
        <taxon>Theaceae</taxon>
        <taxon>Camellia</taxon>
    </lineage>
</organism>
<reference evidence="8 9" key="1">
    <citation type="journal article" date="2018" name="Proc. Natl. Acad. Sci. U.S.A.">
        <title>Draft genome sequence of Camellia sinensis var. sinensis provides insights into the evolution of the tea genome and tea quality.</title>
        <authorList>
            <person name="Wei C."/>
            <person name="Yang H."/>
            <person name="Wang S."/>
            <person name="Zhao J."/>
            <person name="Liu C."/>
            <person name="Gao L."/>
            <person name="Xia E."/>
            <person name="Lu Y."/>
            <person name="Tai Y."/>
            <person name="She G."/>
            <person name="Sun J."/>
            <person name="Cao H."/>
            <person name="Tong W."/>
            <person name="Gao Q."/>
            <person name="Li Y."/>
            <person name="Deng W."/>
            <person name="Jiang X."/>
            <person name="Wang W."/>
            <person name="Chen Q."/>
            <person name="Zhang S."/>
            <person name="Li H."/>
            <person name="Wu J."/>
            <person name="Wang P."/>
            <person name="Li P."/>
            <person name="Shi C."/>
            <person name="Zheng F."/>
            <person name="Jian J."/>
            <person name="Huang B."/>
            <person name="Shan D."/>
            <person name="Shi M."/>
            <person name="Fang C."/>
            <person name="Yue Y."/>
            <person name="Li F."/>
            <person name="Li D."/>
            <person name="Wei S."/>
            <person name="Han B."/>
            <person name="Jiang C."/>
            <person name="Yin Y."/>
            <person name="Xia T."/>
            <person name="Zhang Z."/>
            <person name="Bennetzen J.L."/>
            <person name="Zhao S."/>
            <person name="Wan X."/>
        </authorList>
    </citation>
    <scope>NUCLEOTIDE SEQUENCE [LARGE SCALE GENOMIC DNA]</scope>
    <source>
        <strain evidence="9">cv. Shuchazao</strain>
        <tissue evidence="8">Leaf</tissue>
    </source>
</reference>
<evidence type="ECO:0000313" key="9">
    <source>
        <dbReference type="Proteomes" id="UP000306102"/>
    </source>
</evidence>
<dbReference type="InterPro" id="IPR007112">
    <property type="entry name" value="Expansin/allergen_DPBB_dom"/>
</dbReference>
<feature type="region of interest" description="Disordered" evidence="4">
    <location>
        <begin position="473"/>
        <end position="529"/>
    </location>
</feature>
<feature type="compositionally biased region" description="Polar residues" evidence="4">
    <location>
        <begin position="518"/>
        <end position="529"/>
    </location>
</feature>
<dbReference type="PROSITE" id="PS50842">
    <property type="entry name" value="EXPANSIN_EG45"/>
    <property type="match status" value="1"/>
</dbReference>
<dbReference type="PRINTS" id="PR01225">
    <property type="entry name" value="EXPANSNFAMLY"/>
</dbReference>
<dbReference type="PANTHER" id="PTHR31692:SF127">
    <property type="entry name" value="EXPANSIN-B5-LIKE"/>
    <property type="match status" value="1"/>
</dbReference>
<comment type="caution">
    <text evidence="8">The sequence shown here is derived from an EMBL/GenBank/DDBJ whole genome shotgun (WGS) entry which is preliminary data.</text>
</comment>
<dbReference type="Proteomes" id="UP000306102">
    <property type="component" value="Unassembled WGS sequence"/>
</dbReference>
<dbReference type="EMBL" id="SDRB02010563">
    <property type="protein sequence ID" value="THG05757.1"/>
    <property type="molecule type" value="Genomic_DNA"/>
</dbReference>
<proteinExistence type="inferred from homology"/>
<dbReference type="Gene3D" id="2.60.40.760">
    <property type="entry name" value="Expansin, cellulose-binding-like domain"/>
    <property type="match status" value="2"/>
</dbReference>